<dbReference type="GO" id="GO:0005576">
    <property type="term" value="C:extracellular region"/>
    <property type="evidence" value="ECO:0007669"/>
    <property type="project" value="UniProtKB-SubCell"/>
</dbReference>
<keyword evidence="7" id="KW-0325">Glycoprotein</keyword>
<comment type="function">
    <text evidence="10">Endoglycosidase which is a cell surface and extracellular matrix-degrading enzyme. Cleaves heparan sulfate proteoglycans (HSPGs) into heparan sulfate side chains and core proteoglycans.</text>
</comment>
<dbReference type="Proteomes" id="UP001420932">
    <property type="component" value="Unassembled WGS sequence"/>
</dbReference>
<dbReference type="InterPro" id="IPR005199">
    <property type="entry name" value="Glyco_hydro_79"/>
</dbReference>
<dbReference type="EMBL" id="JBBNAF010000010">
    <property type="protein sequence ID" value="KAK9107409.1"/>
    <property type="molecule type" value="Genomic_DNA"/>
</dbReference>
<keyword evidence="3" id="KW-0964">Secreted</keyword>
<dbReference type="Pfam" id="PF03662">
    <property type="entry name" value="Glyco_hydro_79n"/>
    <property type="match status" value="1"/>
</dbReference>
<evidence type="ECO:0000313" key="12">
    <source>
        <dbReference type="Proteomes" id="UP001420932"/>
    </source>
</evidence>
<keyword evidence="5" id="KW-0378">Hydrolase</keyword>
<comment type="caution">
    <text evidence="11">The sequence shown here is derived from an EMBL/GenBank/DDBJ whole genome shotgun (WGS) entry which is preliminary data.</text>
</comment>
<protein>
    <recommendedName>
        <fullName evidence="13">Heparanase-like protein 1</fullName>
    </recommendedName>
</protein>
<name>A0AAP0FNZ1_9MAGN</name>
<evidence type="ECO:0000256" key="2">
    <source>
        <dbReference type="ARBA" id="ARBA00009800"/>
    </source>
</evidence>
<evidence type="ECO:0000313" key="11">
    <source>
        <dbReference type="EMBL" id="KAK9107409.1"/>
    </source>
</evidence>
<evidence type="ECO:0000256" key="5">
    <source>
        <dbReference type="ARBA" id="ARBA00022801"/>
    </source>
</evidence>
<organism evidence="11 12">
    <name type="scientific">Stephania yunnanensis</name>
    <dbReference type="NCBI Taxonomy" id="152371"/>
    <lineage>
        <taxon>Eukaryota</taxon>
        <taxon>Viridiplantae</taxon>
        <taxon>Streptophyta</taxon>
        <taxon>Embryophyta</taxon>
        <taxon>Tracheophyta</taxon>
        <taxon>Spermatophyta</taxon>
        <taxon>Magnoliopsida</taxon>
        <taxon>Ranunculales</taxon>
        <taxon>Menispermaceae</taxon>
        <taxon>Menispermoideae</taxon>
        <taxon>Cissampelideae</taxon>
        <taxon>Stephania</taxon>
    </lineage>
</organism>
<keyword evidence="6" id="KW-0472">Membrane</keyword>
<evidence type="ECO:0000256" key="6">
    <source>
        <dbReference type="ARBA" id="ARBA00023136"/>
    </source>
</evidence>
<dbReference type="GO" id="GO:0005765">
    <property type="term" value="C:lysosomal membrane"/>
    <property type="evidence" value="ECO:0007669"/>
    <property type="project" value="UniProtKB-SubCell"/>
</dbReference>
<evidence type="ECO:0000256" key="1">
    <source>
        <dbReference type="ARBA" id="ARBA00004613"/>
    </source>
</evidence>
<dbReference type="PANTHER" id="PTHR14363">
    <property type="entry name" value="HEPARANASE-RELATED"/>
    <property type="match status" value="1"/>
</dbReference>
<gene>
    <name evidence="11" type="ORF">Syun_023420</name>
</gene>
<evidence type="ECO:0000256" key="9">
    <source>
        <dbReference type="ARBA" id="ARBA00023765"/>
    </source>
</evidence>
<dbReference type="PANTHER" id="PTHR14363:SF13">
    <property type="entry name" value="OS07G0598400 PROTEIN"/>
    <property type="match status" value="1"/>
</dbReference>
<evidence type="ECO:0000256" key="7">
    <source>
        <dbReference type="ARBA" id="ARBA00023180"/>
    </source>
</evidence>
<evidence type="ECO:0000256" key="3">
    <source>
        <dbReference type="ARBA" id="ARBA00022525"/>
    </source>
</evidence>
<reference evidence="11 12" key="1">
    <citation type="submission" date="2024-01" db="EMBL/GenBank/DDBJ databases">
        <title>Genome assemblies of Stephania.</title>
        <authorList>
            <person name="Yang L."/>
        </authorList>
    </citation>
    <scope>NUCLEOTIDE SEQUENCE [LARGE SCALE GENOMIC DNA]</scope>
    <source>
        <strain evidence="11">YNDBR</strain>
        <tissue evidence="11">Leaf</tissue>
    </source>
</reference>
<dbReference type="GO" id="GO:0004566">
    <property type="term" value="F:beta-glucuronidase activity"/>
    <property type="evidence" value="ECO:0007669"/>
    <property type="project" value="TreeGrafter"/>
</dbReference>
<evidence type="ECO:0000256" key="10">
    <source>
        <dbReference type="ARBA" id="ARBA00055929"/>
    </source>
</evidence>
<evidence type="ECO:0000256" key="8">
    <source>
        <dbReference type="ARBA" id="ARBA00023228"/>
    </source>
</evidence>
<accession>A0AAP0FNZ1</accession>
<dbReference type="Gene3D" id="3.20.20.80">
    <property type="entry name" value="Glycosidases"/>
    <property type="match status" value="1"/>
</dbReference>
<keyword evidence="8" id="KW-0458">Lysosome</keyword>
<comment type="subcellular location">
    <subcellularLocation>
        <location evidence="9">Lysosome membrane</location>
        <topology evidence="9">Peripheral membrane protein</topology>
    </subcellularLocation>
    <subcellularLocation>
        <location evidence="1">Secreted</location>
    </subcellularLocation>
</comment>
<dbReference type="GO" id="GO:0009505">
    <property type="term" value="C:plant-type cell wall"/>
    <property type="evidence" value="ECO:0007669"/>
    <property type="project" value="TreeGrafter"/>
</dbReference>
<dbReference type="SUPFAM" id="SSF51445">
    <property type="entry name" value="(Trans)glycosidases"/>
    <property type="match status" value="1"/>
</dbReference>
<comment type="similarity">
    <text evidence="2">Belongs to the glycosyl hydrolase 79 family.</text>
</comment>
<keyword evidence="12" id="KW-1185">Reference proteome</keyword>
<dbReference type="AlphaFoldDB" id="A0AAP0FNZ1"/>
<sequence>MTTSDGKKQIRLVLSENVDVTVKSVTNIATTDDTVVCATIDWWPPEKCNYGMCPWGKAGLFNLDLNNKILRNAVKAFNPMRLRFGGSLEDQIVYQFGKAVKSCPRMKNSTDGLFGFTKGCLTMSRWDEINQFTNDTRAVVTFGLNALIGRTRSSDNITYVGDWHHHNARDLIKYTVEKGYNIESWELGNELCGGGVSAKVDAAQYGKDTIVLRNMVDKIYKNSTQKPKILGPGGFYDDKWFDTYLQVSGASVIDGITHHIYNLGPGVDPNLIYKIQDPFYLDQVEQTFKDVANLLRAFPWASAWIGESGGAYNSGGRDVSHAFVNGFWYLDQLGMASKYNHKVYCRQTLIGGNYGLLNTTTFIPNPDYYGALLWHRLMGKQVLATTHSGSPYLRTYAHCSRDKPGITLLIINLSNSTSFEVSVVDDFDMGAMPYAGGEQAREEYHLTPKDGNILSDIVLLNGYPLFLKESLDIPDMYPLEVDPSTNIKIAPDSIVFATLRDFQAPACA</sequence>
<dbReference type="InterPro" id="IPR017853">
    <property type="entry name" value="GH"/>
</dbReference>
<evidence type="ECO:0008006" key="13">
    <source>
        <dbReference type="Google" id="ProtNLM"/>
    </source>
</evidence>
<evidence type="ECO:0000256" key="4">
    <source>
        <dbReference type="ARBA" id="ARBA00022729"/>
    </source>
</evidence>
<dbReference type="FunFam" id="3.20.20.80:FF:000023">
    <property type="entry name" value="heparanase-like protein 3"/>
    <property type="match status" value="1"/>
</dbReference>
<proteinExistence type="inferred from homology"/>
<keyword evidence="4" id="KW-0732">Signal</keyword>